<comment type="caution">
    <text evidence="2">The sequence shown here is derived from an EMBL/GenBank/DDBJ whole genome shotgun (WGS) entry which is preliminary data.</text>
</comment>
<evidence type="ECO:0000313" key="3">
    <source>
        <dbReference type="Proteomes" id="UP000886885"/>
    </source>
</evidence>
<organism evidence="2 3">
    <name type="scientific">Populus tomentosa</name>
    <name type="common">Chinese white poplar</name>
    <dbReference type="NCBI Taxonomy" id="118781"/>
    <lineage>
        <taxon>Eukaryota</taxon>
        <taxon>Viridiplantae</taxon>
        <taxon>Streptophyta</taxon>
        <taxon>Embryophyta</taxon>
        <taxon>Tracheophyta</taxon>
        <taxon>Spermatophyta</taxon>
        <taxon>Magnoliopsida</taxon>
        <taxon>eudicotyledons</taxon>
        <taxon>Gunneridae</taxon>
        <taxon>Pentapetalae</taxon>
        <taxon>rosids</taxon>
        <taxon>fabids</taxon>
        <taxon>Malpighiales</taxon>
        <taxon>Salicaceae</taxon>
        <taxon>Saliceae</taxon>
        <taxon>Populus</taxon>
    </lineage>
</organism>
<feature type="compositionally biased region" description="Basic and acidic residues" evidence="1">
    <location>
        <begin position="508"/>
        <end position="519"/>
    </location>
</feature>
<proteinExistence type="predicted"/>
<dbReference type="PANTHER" id="PTHR34194:SF2">
    <property type="entry name" value="F14J8.16 PROTEIN"/>
    <property type="match status" value="1"/>
</dbReference>
<name>A0A8X8DA95_POPTO</name>
<reference evidence="2" key="1">
    <citation type="journal article" date="2020" name="bioRxiv">
        <title>Hybrid origin of Populus tomentosa Carr. identified through genome sequencing and phylogenomic analysis.</title>
        <authorList>
            <person name="An X."/>
            <person name="Gao K."/>
            <person name="Chen Z."/>
            <person name="Li J."/>
            <person name="Yang X."/>
            <person name="Yang X."/>
            <person name="Zhou J."/>
            <person name="Guo T."/>
            <person name="Zhao T."/>
            <person name="Huang S."/>
            <person name="Miao D."/>
            <person name="Khan W.U."/>
            <person name="Rao P."/>
            <person name="Ye M."/>
            <person name="Lei B."/>
            <person name="Liao W."/>
            <person name="Wang J."/>
            <person name="Ji L."/>
            <person name="Li Y."/>
            <person name="Guo B."/>
            <person name="Mustafa N.S."/>
            <person name="Li S."/>
            <person name="Yun Q."/>
            <person name="Keller S.R."/>
            <person name="Mao J."/>
            <person name="Zhang R."/>
            <person name="Strauss S.H."/>
        </authorList>
    </citation>
    <scope>NUCLEOTIDE SEQUENCE</scope>
    <source>
        <strain evidence="2">GM15</strain>
        <tissue evidence="2">Leaf</tissue>
    </source>
</reference>
<evidence type="ECO:0000256" key="1">
    <source>
        <dbReference type="SAM" id="MobiDB-lite"/>
    </source>
</evidence>
<gene>
    <name evidence="2" type="ORF">POTOM_009800</name>
</gene>
<keyword evidence="3" id="KW-1185">Reference proteome</keyword>
<dbReference type="PANTHER" id="PTHR34194">
    <property type="entry name" value="F14J8.16 PROTEIN"/>
    <property type="match status" value="1"/>
</dbReference>
<feature type="region of interest" description="Disordered" evidence="1">
    <location>
        <begin position="261"/>
        <end position="284"/>
    </location>
</feature>
<protein>
    <submittedName>
        <fullName evidence="2">Uncharacterized protein</fullName>
    </submittedName>
</protein>
<dbReference type="AlphaFoldDB" id="A0A8X8DA95"/>
<evidence type="ECO:0000313" key="2">
    <source>
        <dbReference type="EMBL" id="KAG6784115.1"/>
    </source>
</evidence>
<accession>A0A8X8DA95</accession>
<dbReference type="EMBL" id="JAAWWB010000004">
    <property type="protein sequence ID" value="KAG6784115.1"/>
    <property type="molecule type" value="Genomic_DNA"/>
</dbReference>
<feature type="region of interest" description="Disordered" evidence="1">
    <location>
        <begin position="575"/>
        <end position="616"/>
    </location>
</feature>
<sequence>MGSAKRKTLEVVPVAVQSEGFDFMHDERLDRRLKRRNIGTRRFKDNSNGKSNSCKGITALKSSSDFFCAQKDGHDSDVGYEDYRKYHDGSVRRPFIDSDAHLDTKSSSSKKNNERYSGIKYTVSPMNAPNSSSCILLDDDDDSYEVDEHYKKFLKDLDGGLYVDSDCDACVDIKSSSKRNVRSTDNGNAVDLVNRFVENSVGINGALDGGNADTSFVDDDTAPMPLPDGIASVGTVDVGQDGARAGDNDIVDDGHLNNGIVGEDEGDDGNNKDDGFVGDGADTNEDPDYKMFLDNLRQDGKSCILEIPLTNEISITVRYDLQDGAYDGCNIEKPNTQKDCPKRKNKGTTELLKNDSRIERMETRSVTRKERAAASRKLRDVPARAMKISVVESKKKTKYMNPFCCRADGHAGKRANSESLGPTNCKSKHEMKLDMTQRILRDVPARERKVSAVERNLNVETVDLTNEGASKRPSPEALSLTNFERKHKVKMTMVNHITENQRKSRAAPSRERKISAVESKVREEPSNLVSCRENVIARKRPSQQAIGMNNCNRKHMHLDMENCRMETQQNIKDVPAKERGNSAVERKFEKQSPNAVPHGADGHASKKPSPQAPSSTICKSKCEMNLDMVDHSYRSFLNSLKKDGRYAVFAPQSGKVVLFGEDEQGSSDSEVIVMDKDQFLDGNDTPFVSSKAYIVEDEGWMDNGVSSKFREELLKILEKPYDEREFEDLWQRISHRSHVNRDINLRSGCIRFETKAIGKSYLDHHADLEAKIRSAQGNRPEILNLMRGFFYWLMNASHAGSRALRPWLDSSCLKVRPQHKKEIDVLWMTELDHEM</sequence>
<dbReference type="Proteomes" id="UP000886885">
    <property type="component" value="Chromosome 2D"/>
</dbReference>
<dbReference type="OrthoDB" id="850507at2759"/>
<feature type="region of interest" description="Disordered" evidence="1">
    <location>
        <begin position="500"/>
        <end position="519"/>
    </location>
</feature>
<feature type="compositionally biased region" description="Basic and acidic residues" evidence="1">
    <location>
        <begin position="575"/>
        <end position="590"/>
    </location>
</feature>